<gene>
    <name evidence="4" type="ORF">AWC29_16945</name>
    <name evidence="3" type="ORF">BN973_01084</name>
</gene>
<dbReference type="AlphaFoldDB" id="A0A024JT55"/>
<evidence type="ECO:0000313" key="5">
    <source>
        <dbReference type="Proteomes" id="UP000193710"/>
    </source>
</evidence>
<keyword evidence="5" id="KW-1185">Reference proteome</keyword>
<evidence type="ECO:0000256" key="1">
    <source>
        <dbReference type="SAM" id="MobiDB-lite"/>
    </source>
</evidence>
<organism evidence="3">
    <name type="scientific">Mycobacterium triplex</name>
    <dbReference type="NCBI Taxonomy" id="47839"/>
    <lineage>
        <taxon>Bacteria</taxon>
        <taxon>Bacillati</taxon>
        <taxon>Actinomycetota</taxon>
        <taxon>Actinomycetes</taxon>
        <taxon>Mycobacteriales</taxon>
        <taxon>Mycobacteriaceae</taxon>
        <taxon>Mycobacterium</taxon>
        <taxon>Mycobacterium simiae complex</taxon>
    </lineage>
</organism>
<feature type="compositionally biased region" description="Polar residues" evidence="1">
    <location>
        <begin position="1"/>
        <end position="10"/>
    </location>
</feature>
<feature type="transmembrane region" description="Helical" evidence="2">
    <location>
        <begin position="29"/>
        <end position="52"/>
    </location>
</feature>
<feature type="transmembrane region" description="Helical" evidence="2">
    <location>
        <begin position="290"/>
        <end position="310"/>
    </location>
</feature>
<feature type="region of interest" description="Disordered" evidence="1">
    <location>
        <begin position="1"/>
        <end position="20"/>
    </location>
</feature>
<feature type="transmembrane region" description="Helical" evidence="2">
    <location>
        <begin position="72"/>
        <end position="94"/>
    </location>
</feature>
<feature type="transmembrane region" description="Helical" evidence="2">
    <location>
        <begin position="106"/>
        <end position="126"/>
    </location>
</feature>
<evidence type="ECO:0000313" key="3">
    <source>
        <dbReference type="EMBL" id="CDO86739.1"/>
    </source>
</evidence>
<keyword evidence="2" id="KW-0812">Transmembrane</keyword>
<reference evidence="4 5" key="3">
    <citation type="submission" date="2016-01" db="EMBL/GenBank/DDBJ databases">
        <title>The new phylogeny of the genus Mycobacterium.</title>
        <authorList>
            <person name="Tarcisio F."/>
            <person name="Conor M."/>
            <person name="Antonella G."/>
            <person name="Elisabetta G."/>
            <person name="Giulia F.S."/>
            <person name="Sara T."/>
            <person name="Anna F."/>
            <person name="Clotilde B."/>
            <person name="Roberto B."/>
            <person name="Veronica D.S."/>
            <person name="Fabio R."/>
            <person name="Monica P."/>
            <person name="Olivier J."/>
            <person name="Enrico T."/>
            <person name="Nicola S."/>
        </authorList>
    </citation>
    <scope>NUCLEOTIDE SEQUENCE [LARGE SCALE GENOMIC DNA]</scope>
    <source>
        <strain evidence="4 5">DSM 44626</strain>
    </source>
</reference>
<proteinExistence type="predicted"/>
<accession>A0A024JT55</accession>
<reference evidence="3" key="1">
    <citation type="journal article" date="2014" name="Genome Announc.">
        <title>Draft Genome Sequence of Mycobacterium triplex DSM 44626.</title>
        <authorList>
            <person name="Sassi M."/>
            <person name="Croce O."/>
            <person name="Robert C."/>
            <person name="Raoult D."/>
            <person name="Drancourt M."/>
        </authorList>
    </citation>
    <scope>NUCLEOTIDE SEQUENCE [LARGE SCALE GENOMIC DNA]</scope>
    <source>
        <strain evidence="3">DSM 44626</strain>
    </source>
</reference>
<feature type="transmembrane region" description="Helical" evidence="2">
    <location>
        <begin position="245"/>
        <end position="265"/>
    </location>
</feature>
<dbReference type="EMBL" id="LQPY01000021">
    <property type="protein sequence ID" value="ORX03753.1"/>
    <property type="molecule type" value="Genomic_DNA"/>
</dbReference>
<evidence type="ECO:0000256" key="2">
    <source>
        <dbReference type="SAM" id="Phobius"/>
    </source>
</evidence>
<protein>
    <submittedName>
        <fullName evidence="3">Postpolyketide modification protein</fullName>
    </submittedName>
</protein>
<dbReference type="OrthoDB" id="9066067at2"/>
<dbReference type="STRING" id="47839.BN973_01084"/>
<dbReference type="Proteomes" id="UP000028880">
    <property type="component" value="Unassembled WGS sequence"/>
</dbReference>
<name>A0A024JT55_9MYCO</name>
<keyword evidence="2" id="KW-0472">Membrane</keyword>
<feature type="transmembrane region" description="Helical" evidence="2">
    <location>
        <begin position="161"/>
        <end position="185"/>
    </location>
</feature>
<dbReference type="Proteomes" id="UP000193710">
    <property type="component" value="Unassembled WGS sequence"/>
</dbReference>
<dbReference type="eggNOG" id="ENOG502ZTAA">
    <property type="taxonomic scope" value="Bacteria"/>
</dbReference>
<feature type="transmembrane region" description="Helical" evidence="2">
    <location>
        <begin position="197"/>
        <end position="225"/>
    </location>
</feature>
<dbReference type="RefSeq" id="WP_051641126.1">
    <property type="nucleotide sequence ID" value="NZ_HG964446.1"/>
</dbReference>
<dbReference type="HOGENOM" id="CLU_062413_0_0_11"/>
<reference evidence="3" key="2">
    <citation type="submission" date="2014-04" db="EMBL/GenBank/DDBJ databases">
        <authorList>
            <person name="Urmite Genomes U."/>
        </authorList>
    </citation>
    <scope>NUCLEOTIDE SEQUENCE</scope>
    <source>
        <strain evidence="3">DSM 44626</strain>
    </source>
</reference>
<evidence type="ECO:0000313" key="4">
    <source>
        <dbReference type="EMBL" id="ORX03753.1"/>
    </source>
</evidence>
<keyword evidence="2" id="KW-1133">Transmembrane helix</keyword>
<dbReference type="Pfam" id="PF17198">
    <property type="entry name" value="AveC_like"/>
    <property type="match status" value="1"/>
</dbReference>
<dbReference type="EMBL" id="HG964446">
    <property type="protein sequence ID" value="CDO86739.1"/>
    <property type="molecule type" value="Genomic_DNA"/>
</dbReference>
<sequence>MMRTVQQSAPVNGRAGNPAPEPGQTIPAVLAWAAVGAALLAFEVYVLARWIFGPNFRPSYPGVDPISGAQQALFLVLQIAIPIGAAIALWAWVIRPWRREGHLTTDGMLALAGAMIFFWDMCMNYTSVTLLYNSGLVNFGAWATGSWPGWVSPHADRLPEPIFVCLPGYTALVFSQVMLILFIVRKIKARRPALSPWAVWPILFFGLILIDTLIESILLRLGIYAYPGGIRWLSLYSGETYQLPLTEPIFFAGFGLGAIAALSYFRDDRNRTIVERGIDGLRVSPARRQWIKFLAIFGGVHAAFAIFYFVPNQFLAVHSGEFPGGYPSHMINNMCAYPGNQASAGLNPCAGPGVPIPRP</sequence>
<dbReference type="InterPro" id="IPR033459">
    <property type="entry name" value="AveC-like"/>
</dbReference>